<dbReference type="InterPro" id="IPR012677">
    <property type="entry name" value="Nucleotide-bd_a/b_plait_sf"/>
</dbReference>
<name>A0AA36D2Y0_9BILA</name>
<dbReference type="Proteomes" id="UP001177023">
    <property type="component" value="Unassembled WGS sequence"/>
</dbReference>
<dbReference type="Pfam" id="PF15519">
    <property type="entry name" value="RBM39linker"/>
    <property type="match status" value="1"/>
</dbReference>
<gene>
    <name evidence="7" type="ORF">MSPICULIGERA_LOCUS18148</name>
</gene>
<dbReference type="InterPro" id="IPR006509">
    <property type="entry name" value="RBM39_SF"/>
</dbReference>
<dbReference type="CDD" id="cd12283">
    <property type="entry name" value="RRM1_RBM39_like"/>
    <property type="match status" value="1"/>
</dbReference>
<dbReference type="SUPFAM" id="SSF54928">
    <property type="entry name" value="RNA-binding domain, RBD"/>
    <property type="match status" value="2"/>
</dbReference>
<keyword evidence="1" id="KW-0597">Phosphoprotein</keyword>
<dbReference type="GO" id="GO:0003723">
    <property type="term" value="F:RNA binding"/>
    <property type="evidence" value="ECO:0007669"/>
    <property type="project" value="UniProtKB-UniRule"/>
</dbReference>
<evidence type="ECO:0000313" key="8">
    <source>
        <dbReference type="Proteomes" id="UP001177023"/>
    </source>
</evidence>
<keyword evidence="2" id="KW-0677">Repeat</keyword>
<feature type="non-terminal residue" evidence="7">
    <location>
        <position position="1"/>
    </location>
</feature>
<comment type="caution">
    <text evidence="7">The sequence shown here is derived from an EMBL/GenBank/DDBJ whole genome shotgun (WGS) entry which is preliminary data.</text>
</comment>
<dbReference type="Gene3D" id="3.30.70.330">
    <property type="match status" value="3"/>
</dbReference>
<dbReference type="GO" id="GO:0005634">
    <property type="term" value="C:nucleus"/>
    <property type="evidence" value="ECO:0007669"/>
    <property type="project" value="InterPro"/>
</dbReference>
<evidence type="ECO:0000256" key="5">
    <source>
        <dbReference type="SAM" id="MobiDB-lite"/>
    </source>
</evidence>
<dbReference type="EMBL" id="CATQJA010002657">
    <property type="protein sequence ID" value="CAJ0579945.1"/>
    <property type="molecule type" value="Genomic_DNA"/>
</dbReference>
<evidence type="ECO:0000259" key="6">
    <source>
        <dbReference type="PROSITE" id="PS50102"/>
    </source>
</evidence>
<feature type="region of interest" description="Disordered" evidence="5">
    <location>
        <begin position="1"/>
        <end position="70"/>
    </location>
</feature>
<feature type="compositionally biased region" description="Basic residues" evidence="5">
    <location>
        <begin position="48"/>
        <end position="70"/>
    </location>
</feature>
<dbReference type="CDD" id="cd12285">
    <property type="entry name" value="RRM3_RBM39_like"/>
    <property type="match status" value="1"/>
</dbReference>
<evidence type="ECO:0000256" key="2">
    <source>
        <dbReference type="ARBA" id="ARBA00022737"/>
    </source>
</evidence>
<dbReference type="PANTHER" id="PTHR48036">
    <property type="entry name" value="SPLICING FACTOR (PAD-1), PUTATIVE (AFU_ORTHOLOGUE AFUA_1G15810)-RELATED"/>
    <property type="match status" value="1"/>
</dbReference>
<organism evidence="7 8">
    <name type="scientific">Mesorhabditis spiculigera</name>
    <dbReference type="NCBI Taxonomy" id="96644"/>
    <lineage>
        <taxon>Eukaryota</taxon>
        <taxon>Metazoa</taxon>
        <taxon>Ecdysozoa</taxon>
        <taxon>Nematoda</taxon>
        <taxon>Chromadorea</taxon>
        <taxon>Rhabditida</taxon>
        <taxon>Rhabditina</taxon>
        <taxon>Rhabditomorpha</taxon>
        <taxon>Rhabditoidea</taxon>
        <taxon>Rhabditidae</taxon>
        <taxon>Mesorhabditinae</taxon>
        <taxon>Mesorhabditis</taxon>
    </lineage>
</organism>
<evidence type="ECO:0000313" key="7">
    <source>
        <dbReference type="EMBL" id="CAJ0579945.1"/>
    </source>
</evidence>
<feature type="domain" description="RRM" evidence="6">
    <location>
        <begin position="152"/>
        <end position="229"/>
    </location>
</feature>
<evidence type="ECO:0000256" key="1">
    <source>
        <dbReference type="ARBA" id="ARBA00022553"/>
    </source>
</evidence>
<feature type="compositionally biased region" description="Basic and acidic residues" evidence="5">
    <location>
        <begin position="14"/>
        <end position="47"/>
    </location>
</feature>
<dbReference type="AlphaFoldDB" id="A0AA36D2Y0"/>
<dbReference type="InterPro" id="IPR029123">
    <property type="entry name" value="RBM39_linker"/>
</dbReference>
<protein>
    <recommendedName>
        <fullName evidence="6">RRM domain-containing protein</fullName>
    </recommendedName>
</protein>
<feature type="domain" description="RRM" evidence="6">
    <location>
        <begin position="255"/>
        <end position="332"/>
    </location>
</feature>
<reference evidence="7" key="1">
    <citation type="submission" date="2023-06" db="EMBL/GenBank/DDBJ databases">
        <authorList>
            <person name="Delattre M."/>
        </authorList>
    </citation>
    <scope>NUCLEOTIDE SEQUENCE</scope>
    <source>
        <strain evidence="7">AF72</strain>
    </source>
</reference>
<sequence length="487" mass="53378">MEVDGEDSNPPARGLKDKLEADLEKENGASGDGKHDRSRDRSKSREKDKKRKRSHSRDRKKRSRSRKRSRPALVIAVVRAAVTAVVAVPAAEVVVVEADRGIVETAVDVHQSPGPVRRLPGPERRDVMPFEPSGSPPPGVDKNMTAEERDQRTIFILQIARTTRPRDMEEFFSSVGSVRDVRIITDSRTRRSKGIGYVEFWEEDSVPLALALNGQKLLGAPLVIQRTCAERNRAAAASATIGGALGFGANNKGPVKLCVSQLHPLVDDTMLSGIFDPFGRIEEMNMETDAHGQRTGTAFITFKYAEDATKAIEQLNGFEVAGTSMKVVACEGPSSDQAAPVSMPGLGHPSQANYGQQPDMGYNSMPQEELGPDVPNIATHCFMLTNMFDPTKESQHGWEHEVRDDVIEECSRWGGAVHVYVDKGSHEGNVYVKCNSISVSHKCVQALHGRFFSGKVITANYVPLQSYHDLFPDSARMTSVLVPSTGY</sequence>
<evidence type="ECO:0000256" key="3">
    <source>
        <dbReference type="ARBA" id="ARBA00022884"/>
    </source>
</evidence>
<dbReference type="SMART" id="SM00360">
    <property type="entry name" value="RRM"/>
    <property type="match status" value="3"/>
</dbReference>
<evidence type="ECO:0000256" key="4">
    <source>
        <dbReference type="PROSITE-ProRule" id="PRU00176"/>
    </source>
</evidence>
<proteinExistence type="predicted"/>
<dbReference type="GO" id="GO:0006397">
    <property type="term" value="P:mRNA processing"/>
    <property type="evidence" value="ECO:0007669"/>
    <property type="project" value="InterPro"/>
</dbReference>
<keyword evidence="8" id="KW-1185">Reference proteome</keyword>
<dbReference type="Pfam" id="PF00076">
    <property type="entry name" value="RRM_1"/>
    <property type="match status" value="2"/>
</dbReference>
<keyword evidence="3 4" id="KW-0694">RNA-binding</keyword>
<dbReference type="InterPro" id="IPR000504">
    <property type="entry name" value="RRM_dom"/>
</dbReference>
<dbReference type="PROSITE" id="PS50102">
    <property type="entry name" value="RRM"/>
    <property type="match status" value="2"/>
</dbReference>
<dbReference type="InterPro" id="IPR035979">
    <property type="entry name" value="RBD_domain_sf"/>
</dbReference>
<accession>A0AA36D2Y0</accession>